<evidence type="ECO:0000256" key="1">
    <source>
        <dbReference type="SAM" id="Phobius"/>
    </source>
</evidence>
<keyword evidence="1" id="KW-1133">Transmembrane helix</keyword>
<accession>A0A835TIH8</accession>
<reference evidence="2" key="1">
    <citation type="journal article" date="2020" name="bioRxiv">
        <title>Comparative genomics of Chlamydomonas.</title>
        <authorList>
            <person name="Craig R.J."/>
            <person name="Hasan A.R."/>
            <person name="Ness R.W."/>
            <person name="Keightley P.D."/>
        </authorList>
    </citation>
    <scope>NUCLEOTIDE SEQUENCE</scope>
    <source>
        <strain evidence="2">SAG 7.73</strain>
    </source>
</reference>
<keyword evidence="1" id="KW-0472">Membrane</keyword>
<comment type="caution">
    <text evidence="2">The sequence shown here is derived from an EMBL/GenBank/DDBJ whole genome shotgun (WGS) entry which is preliminary data.</text>
</comment>
<proteinExistence type="predicted"/>
<keyword evidence="3" id="KW-1185">Reference proteome</keyword>
<dbReference type="EMBL" id="JAEHOC010000006">
    <property type="protein sequence ID" value="KAG2441019.1"/>
    <property type="molecule type" value="Genomic_DNA"/>
</dbReference>
<organism evidence="2 3">
    <name type="scientific">Chlamydomonas incerta</name>
    <dbReference type="NCBI Taxonomy" id="51695"/>
    <lineage>
        <taxon>Eukaryota</taxon>
        <taxon>Viridiplantae</taxon>
        <taxon>Chlorophyta</taxon>
        <taxon>core chlorophytes</taxon>
        <taxon>Chlorophyceae</taxon>
        <taxon>CS clade</taxon>
        <taxon>Chlamydomonadales</taxon>
        <taxon>Chlamydomonadaceae</taxon>
        <taxon>Chlamydomonas</taxon>
    </lineage>
</organism>
<feature type="transmembrane region" description="Helical" evidence="1">
    <location>
        <begin position="32"/>
        <end position="53"/>
    </location>
</feature>
<evidence type="ECO:0000313" key="3">
    <source>
        <dbReference type="Proteomes" id="UP000650467"/>
    </source>
</evidence>
<sequence>MAVPRGKPRKETKEEAKARKLLNRDAHTKARWAIVVLLVIFIVVVAVTAFIAMQPLAPGEVPRSRIRAGRRRAAAGAA</sequence>
<name>A0A835TIH8_CHLIN</name>
<dbReference type="Proteomes" id="UP000650467">
    <property type="component" value="Unassembled WGS sequence"/>
</dbReference>
<gene>
    <name evidence="2" type="ORF">HXX76_003872</name>
</gene>
<protein>
    <submittedName>
        <fullName evidence="2">Uncharacterized protein</fullName>
    </submittedName>
</protein>
<keyword evidence="1" id="KW-0812">Transmembrane</keyword>
<evidence type="ECO:0000313" key="2">
    <source>
        <dbReference type="EMBL" id="KAG2441019.1"/>
    </source>
</evidence>
<dbReference type="AlphaFoldDB" id="A0A835TIH8"/>